<dbReference type="Gene3D" id="1.20.1440.310">
    <property type="match status" value="1"/>
</dbReference>
<dbReference type="InterPro" id="IPR036412">
    <property type="entry name" value="HAD-like_sf"/>
</dbReference>
<sequence length="345" mass="37592">MSRPLRAIAALLAGALLWPGAVSARELDLWPAATATRIEAAVARAPKDSFATFDADNTTWKYDIEESLLPYLENKGLLSVATLDPSLKPIPLLPGESLYGYYERLCEVDDKLCYPWIAQVFAGRPLAELKQQVDAMMAANKPIPVRYADHGKEIAGTVMPPAIFPAQRQLMAYLRAKGIKVYVVSASVEELVRMIASDPKYGLNVAPENVVGVTMLLRDPADGSVTTARTQIAAGHYDAAANAHMVLTPTLWSPLTWYEGKVAGIQAYIDPIRRPFLAAGDSRSDWPMLFYTGGVRIWVDRKGSATPELAQRRVERAAVERSAGLTPPLAADTGWVTVSQTELGQ</sequence>
<keyword evidence="6" id="KW-1185">Reference proteome</keyword>
<evidence type="ECO:0008006" key="7">
    <source>
        <dbReference type="Google" id="ProtNLM"/>
    </source>
</evidence>
<accession>A0ABU9YC69</accession>
<dbReference type="RefSeq" id="WP_343892764.1">
    <property type="nucleotide sequence ID" value="NZ_BAAAEH010000063.1"/>
</dbReference>
<keyword evidence="1" id="KW-0479">Metal-binding</keyword>
<gene>
    <name evidence="5" type="ORF">ABC974_27475</name>
</gene>
<evidence type="ECO:0000256" key="2">
    <source>
        <dbReference type="ARBA" id="ARBA00022801"/>
    </source>
</evidence>
<proteinExistence type="predicted"/>
<name>A0ABU9YC69_9SPHN</name>
<dbReference type="EMBL" id="JBDIME010000046">
    <property type="protein sequence ID" value="MEN2793391.1"/>
    <property type="molecule type" value="Genomic_DNA"/>
</dbReference>
<evidence type="ECO:0000313" key="5">
    <source>
        <dbReference type="EMBL" id="MEN2793391.1"/>
    </source>
</evidence>
<evidence type="ECO:0000256" key="3">
    <source>
        <dbReference type="ARBA" id="ARBA00022842"/>
    </source>
</evidence>
<dbReference type="InterPro" id="IPR050582">
    <property type="entry name" value="HAD-like_SerB"/>
</dbReference>
<dbReference type="SUPFAM" id="SSF56784">
    <property type="entry name" value="HAD-like"/>
    <property type="match status" value="1"/>
</dbReference>
<evidence type="ECO:0000256" key="4">
    <source>
        <dbReference type="SAM" id="SignalP"/>
    </source>
</evidence>
<dbReference type="PANTHER" id="PTHR43344:SF13">
    <property type="entry name" value="PHOSPHATASE RV3661-RELATED"/>
    <property type="match status" value="1"/>
</dbReference>
<dbReference type="Gene3D" id="3.40.50.1000">
    <property type="entry name" value="HAD superfamily/HAD-like"/>
    <property type="match status" value="1"/>
</dbReference>
<protein>
    <recommendedName>
        <fullName evidence="7">Haloacid dehalogenase-like hydrolase</fullName>
    </recommendedName>
</protein>
<dbReference type="InterPro" id="IPR023214">
    <property type="entry name" value="HAD_sf"/>
</dbReference>
<evidence type="ECO:0000313" key="6">
    <source>
        <dbReference type="Proteomes" id="UP001419910"/>
    </source>
</evidence>
<comment type="caution">
    <text evidence="5">The sequence shown here is derived from an EMBL/GenBank/DDBJ whole genome shotgun (WGS) entry which is preliminary data.</text>
</comment>
<keyword evidence="3" id="KW-0460">Magnesium</keyword>
<feature type="signal peptide" evidence="4">
    <location>
        <begin position="1"/>
        <end position="24"/>
    </location>
</feature>
<reference evidence="5 6" key="1">
    <citation type="submission" date="2024-05" db="EMBL/GenBank/DDBJ databases">
        <authorList>
            <person name="Liu Q."/>
            <person name="Xin Y.-H."/>
        </authorList>
    </citation>
    <scope>NUCLEOTIDE SEQUENCE [LARGE SCALE GENOMIC DNA]</scope>
    <source>
        <strain evidence="5 6">CGMCC 1.10181</strain>
    </source>
</reference>
<dbReference type="Proteomes" id="UP001419910">
    <property type="component" value="Unassembled WGS sequence"/>
</dbReference>
<evidence type="ECO:0000256" key="1">
    <source>
        <dbReference type="ARBA" id="ARBA00022723"/>
    </source>
</evidence>
<dbReference type="PANTHER" id="PTHR43344">
    <property type="entry name" value="PHOSPHOSERINE PHOSPHATASE"/>
    <property type="match status" value="1"/>
</dbReference>
<keyword evidence="2" id="KW-0378">Hydrolase</keyword>
<feature type="chain" id="PRO_5047182178" description="Haloacid dehalogenase-like hydrolase" evidence="4">
    <location>
        <begin position="25"/>
        <end position="345"/>
    </location>
</feature>
<organism evidence="5 6">
    <name type="scientific">Sphingomonas oligophenolica</name>
    <dbReference type="NCBI Taxonomy" id="301154"/>
    <lineage>
        <taxon>Bacteria</taxon>
        <taxon>Pseudomonadati</taxon>
        <taxon>Pseudomonadota</taxon>
        <taxon>Alphaproteobacteria</taxon>
        <taxon>Sphingomonadales</taxon>
        <taxon>Sphingomonadaceae</taxon>
        <taxon>Sphingomonas</taxon>
    </lineage>
</organism>
<keyword evidence="4" id="KW-0732">Signal</keyword>